<dbReference type="Pfam" id="PF20459">
    <property type="entry name" value="DUF6712"/>
    <property type="match status" value="1"/>
</dbReference>
<gene>
    <name evidence="1" type="ORF">F2Y10_00770</name>
</gene>
<dbReference type="RefSeq" id="WP_018695518.1">
    <property type="nucleotide sequence ID" value="NZ_AP025562.1"/>
</dbReference>
<dbReference type="EMBL" id="VVXH01000001">
    <property type="protein sequence ID" value="KAA2381056.1"/>
    <property type="molecule type" value="Genomic_DNA"/>
</dbReference>
<reference evidence="1 2" key="1">
    <citation type="journal article" date="2019" name="Nat. Med.">
        <title>A library of human gut bacterial isolates paired with longitudinal multiomics data enables mechanistic microbiome research.</title>
        <authorList>
            <person name="Poyet M."/>
            <person name="Groussin M."/>
            <person name="Gibbons S.M."/>
            <person name="Avila-Pacheco J."/>
            <person name="Jiang X."/>
            <person name="Kearney S.M."/>
            <person name="Perrotta A.R."/>
            <person name="Berdy B."/>
            <person name="Zhao S."/>
            <person name="Lieberman T.D."/>
            <person name="Swanson P.K."/>
            <person name="Smith M."/>
            <person name="Roesemann S."/>
            <person name="Alexander J.E."/>
            <person name="Rich S.A."/>
            <person name="Livny J."/>
            <person name="Vlamakis H."/>
            <person name="Clish C."/>
            <person name="Bullock K."/>
            <person name="Deik A."/>
            <person name="Scott J."/>
            <person name="Pierce K.A."/>
            <person name="Xavier R.J."/>
            <person name="Alm E.J."/>
        </authorList>
    </citation>
    <scope>NUCLEOTIDE SEQUENCE [LARGE SCALE GENOMIC DNA]</scope>
    <source>
        <strain evidence="1 2">BIOML-A266</strain>
    </source>
</reference>
<proteinExistence type="predicted"/>
<accession>A0A5B3H5V6</accession>
<evidence type="ECO:0000313" key="2">
    <source>
        <dbReference type="Proteomes" id="UP000322940"/>
    </source>
</evidence>
<dbReference type="InterPro" id="IPR046558">
    <property type="entry name" value="DUF6712"/>
</dbReference>
<dbReference type="Proteomes" id="UP000322940">
    <property type="component" value="Unassembled WGS sequence"/>
</dbReference>
<organism evidence="1 2">
    <name type="scientific">Alistipes onderdonkii</name>
    <dbReference type="NCBI Taxonomy" id="328813"/>
    <lineage>
        <taxon>Bacteria</taxon>
        <taxon>Pseudomonadati</taxon>
        <taxon>Bacteroidota</taxon>
        <taxon>Bacteroidia</taxon>
        <taxon>Bacteroidales</taxon>
        <taxon>Rikenellaceae</taxon>
        <taxon>Alistipes</taxon>
    </lineage>
</organism>
<dbReference type="AlphaFoldDB" id="A0A5B3H5V6"/>
<comment type="caution">
    <text evidence="1">The sequence shown here is derived from an EMBL/GenBank/DDBJ whole genome shotgun (WGS) entry which is preliminary data.</text>
</comment>
<dbReference type="GeneID" id="59808394"/>
<evidence type="ECO:0000313" key="1">
    <source>
        <dbReference type="EMBL" id="KAA2381056.1"/>
    </source>
</evidence>
<sequence length="157" mass="17035">MNTLITPAQAVASAFTDGEYLAPEAIGEGDIAAAEQRYIVPVIGRAFHEKLLAGLHAGFTAEYLAAPVALFTRIAVQPRLDIRTGQCGTVAPKSGSYQPADAQSLRELQRSLRRQARTLLRRAAEHLEAHAAEFPGYDPDNNILKRCTTDGNLIQTH</sequence>
<protein>
    <submittedName>
        <fullName evidence="1">Uncharacterized protein</fullName>
    </submittedName>
</protein>
<name>A0A5B3H5V6_9BACT</name>